<name>A0A2S5KWR5_9PROT</name>
<evidence type="ECO:0000259" key="5">
    <source>
        <dbReference type="PROSITE" id="PS50932"/>
    </source>
</evidence>
<sequence>MKNRAATVQDVARAAGVSTATVSRAINEPDKVSEETRQRVADAIAATRYTLNEAARSLRMNRSRMLLVTVPDIGNPYFSLLLAGMEETASQQGYNLLIANTNCDPHVEHRLYDYVRSNRADGILILDGTLPSLGEQSDTALPPVVVVSERIEGAELPTVCVDNAAALASATQHLLQLGHQRIGHLCGPLANVLTKERLAGFRQAMTNADLPVADSWVYSGDFSMDAGAAAARQWLAQTERPTAITCANDELAFGFIDEVRRHGIRVPEQVSVVGFDDIQFAARFYPALTTIHQPRKEIGRQAAALLLDLINQPGKVKKQEIVLGTELVIRESTAAPSS</sequence>
<evidence type="ECO:0000256" key="2">
    <source>
        <dbReference type="ARBA" id="ARBA00023015"/>
    </source>
</evidence>
<dbReference type="InterPro" id="IPR046335">
    <property type="entry name" value="LacI/GalR-like_sensor"/>
</dbReference>
<reference evidence="6 7" key="1">
    <citation type="submission" date="2018-02" db="EMBL/GenBank/DDBJ databases">
        <title>novel marine gammaproteobacteria from coastal saline agro ecosystem.</title>
        <authorList>
            <person name="Krishnan R."/>
            <person name="Ramesh Kumar N."/>
        </authorList>
    </citation>
    <scope>NUCLEOTIDE SEQUENCE [LARGE SCALE GENOMIC DNA]</scope>
    <source>
        <strain evidence="6 7">228</strain>
    </source>
</reference>
<dbReference type="Proteomes" id="UP000238196">
    <property type="component" value="Unassembled WGS sequence"/>
</dbReference>
<keyword evidence="1" id="KW-0678">Repressor</keyword>
<gene>
    <name evidence="6" type="ORF">C4K68_04215</name>
</gene>
<dbReference type="OrthoDB" id="5621819at2"/>
<dbReference type="InterPro" id="IPR000843">
    <property type="entry name" value="HTH_LacI"/>
</dbReference>
<accession>A0A2S5KWR5</accession>
<protein>
    <submittedName>
        <fullName evidence="6">LacI family transcriptional regulator</fullName>
    </submittedName>
</protein>
<dbReference type="AlphaFoldDB" id="A0A2S5KWR5"/>
<keyword evidence="4" id="KW-0804">Transcription</keyword>
<dbReference type="PANTHER" id="PTHR30146:SF151">
    <property type="entry name" value="HTH-TYPE TRANSCRIPTIONAL REPRESSOR CYTR"/>
    <property type="match status" value="1"/>
</dbReference>
<dbReference type="CDD" id="cd01392">
    <property type="entry name" value="HTH_LacI"/>
    <property type="match status" value="1"/>
</dbReference>
<dbReference type="InterPro" id="IPR010982">
    <property type="entry name" value="Lambda_DNA-bd_dom_sf"/>
</dbReference>
<dbReference type="GO" id="GO:0003700">
    <property type="term" value="F:DNA-binding transcription factor activity"/>
    <property type="evidence" value="ECO:0007669"/>
    <property type="project" value="TreeGrafter"/>
</dbReference>
<evidence type="ECO:0000313" key="7">
    <source>
        <dbReference type="Proteomes" id="UP000238196"/>
    </source>
</evidence>
<dbReference type="PANTHER" id="PTHR30146">
    <property type="entry name" value="LACI-RELATED TRANSCRIPTIONAL REPRESSOR"/>
    <property type="match status" value="1"/>
</dbReference>
<feature type="domain" description="HTH lacI-type" evidence="5">
    <location>
        <begin position="6"/>
        <end position="60"/>
    </location>
</feature>
<dbReference type="PROSITE" id="PS00356">
    <property type="entry name" value="HTH_LACI_1"/>
    <property type="match status" value="1"/>
</dbReference>
<organism evidence="6 7">
    <name type="scientific">Proteobacteria bacterium 228</name>
    <dbReference type="NCBI Taxonomy" id="2083153"/>
    <lineage>
        <taxon>Bacteria</taxon>
        <taxon>Pseudomonadati</taxon>
        <taxon>Pseudomonadota</taxon>
    </lineage>
</organism>
<dbReference type="Gene3D" id="3.40.50.2300">
    <property type="match status" value="2"/>
</dbReference>
<dbReference type="Pfam" id="PF13377">
    <property type="entry name" value="Peripla_BP_3"/>
    <property type="match status" value="1"/>
</dbReference>
<proteinExistence type="predicted"/>
<evidence type="ECO:0000313" key="6">
    <source>
        <dbReference type="EMBL" id="PPC78716.1"/>
    </source>
</evidence>
<dbReference type="PROSITE" id="PS50932">
    <property type="entry name" value="HTH_LACI_2"/>
    <property type="match status" value="1"/>
</dbReference>
<dbReference type="Pfam" id="PF00356">
    <property type="entry name" value="LacI"/>
    <property type="match status" value="1"/>
</dbReference>
<keyword evidence="2" id="KW-0805">Transcription regulation</keyword>
<evidence type="ECO:0000256" key="4">
    <source>
        <dbReference type="ARBA" id="ARBA00023163"/>
    </source>
</evidence>
<dbReference type="SUPFAM" id="SSF47413">
    <property type="entry name" value="lambda repressor-like DNA-binding domains"/>
    <property type="match status" value="1"/>
</dbReference>
<dbReference type="GO" id="GO:0000976">
    <property type="term" value="F:transcription cis-regulatory region binding"/>
    <property type="evidence" value="ECO:0007669"/>
    <property type="project" value="TreeGrafter"/>
</dbReference>
<keyword evidence="3" id="KW-0238">DNA-binding</keyword>
<comment type="caution">
    <text evidence="6">The sequence shown here is derived from an EMBL/GenBank/DDBJ whole genome shotgun (WGS) entry which is preliminary data.</text>
</comment>
<evidence type="ECO:0000256" key="3">
    <source>
        <dbReference type="ARBA" id="ARBA00023125"/>
    </source>
</evidence>
<evidence type="ECO:0000256" key="1">
    <source>
        <dbReference type="ARBA" id="ARBA00022491"/>
    </source>
</evidence>
<dbReference type="CDD" id="cd06284">
    <property type="entry name" value="PBP1_LacI-like"/>
    <property type="match status" value="1"/>
</dbReference>
<dbReference type="Gene3D" id="1.10.260.40">
    <property type="entry name" value="lambda repressor-like DNA-binding domains"/>
    <property type="match status" value="1"/>
</dbReference>
<dbReference type="EMBL" id="PRLP01000012">
    <property type="protein sequence ID" value="PPC78716.1"/>
    <property type="molecule type" value="Genomic_DNA"/>
</dbReference>
<dbReference type="SMART" id="SM00354">
    <property type="entry name" value="HTH_LACI"/>
    <property type="match status" value="1"/>
</dbReference>
<dbReference type="PRINTS" id="PR00036">
    <property type="entry name" value="HTHLACI"/>
</dbReference>
<dbReference type="SUPFAM" id="SSF53822">
    <property type="entry name" value="Periplasmic binding protein-like I"/>
    <property type="match status" value="1"/>
</dbReference>
<dbReference type="InterPro" id="IPR028082">
    <property type="entry name" value="Peripla_BP_I"/>
</dbReference>